<comment type="caution">
    <text evidence="10">The sequence shown here is derived from an EMBL/GenBank/DDBJ whole genome shotgun (WGS) entry which is preliminary data.</text>
</comment>
<gene>
    <name evidence="7" type="primary">pth</name>
    <name evidence="10" type="ORF">UW84_C0037G0003</name>
</gene>
<dbReference type="CDD" id="cd00462">
    <property type="entry name" value="PTH"/>
    <property type="match status" value="1"/>
</dbReference>
<feature type="site" description="Stabilizes the basic form of H active site to accept a proton" evidence="7">
    <location>
        <position position="86"/>
    </location>
</feature>
<sequence length="176" mass="20201">MKLVVGLGNPGKEYVNTRHNVGFEFVDRLSEGARFSLESKFEALVYREKDIMFVKPQTFMNESGRAVRKIMDFYKLGTDEVILVHDDLDLKFGEYKIQKGIGPKVHNGVSSLESSLPDKNFLRVRIGVDNREETFYTGTGSDYVLERFRKEELEELDEILEEAADELLVALGLERE</sequence>
<comment type="function">
    <text evidence="7">Hydrolyzes ribosome-free peptidyl-tRNAs (with 1 or more amino acids incorporated), which drop off the ribosome during protein synthesis, or as a result of ribosome stalling.</text>
</comment>
<evidence type="ECO:0000256" key="7">
    <source>
        <dbReference type="HAMAP-Rule" id="MF_00083"/>
    </source>
</evidence>
<proteinExistence type="inferred from homology"/>
<dbReference type="SUPFAM" id="SSF53178">
    <property type="entry name" value="Peptidyl-tRNA hydrolase-like"/>
    <property type="match status" value="1"/>
</dbReference>
<dbReference type="PANTHER" id="PTHR17224:SF1">
    <property type="entry name" value="PEPTIDYL-TRNA HYDROLASE"/>
    <property type="match status" value="1"/>
</dbReference>
<dbReference type="HAMAP" id="MF_00083">
    <property type="entry name" value="Pept_tRNA_hydro_bact"/>
    <property type="match status" value="1"/>
</dbReference>
<feature type="binding site" evidence="7">
    <location>
        <position position="61"/>
    </location>
    <ligand>
        <name>tRNA</name>
        <dbReference type="ChEBI" id="CHEBI:17843"/>
    </ligand>
</feature>
<dbReference type="GO" id="GO:0004045">
    <property type="term" value="F:peptidyl-tRNA hydrolase activity"/>
    <property type="evidence" value="ECO:0007669"/>
    <property type="project" value="UniProtKB-UniRule"/>
</dbReference>
<keyword evidence="3 7" id="KW-0378">Hydrolase</keyword>
<accession>A0A0G1KNM0</accession>
<feature type="binding site" evidence="7">
    <location>
        <position position="107"/>
    </location>
    <ligand>
        <name>tRNA</name>
        <dbReference type="ChEBI" id="CHEBI:17843"/>
    </ligand>
</feature>
<dbReference type="EC" id="3.1.1.29" evidence="1 7"/>
<name>A0A0G1KNM0_9BACT</name>
<keyword evidence="4 7" id="KW-0694">RNA-binding</keyword>
<keyword evidence="2 7" id="KW-0820">tRNA-binding</keyword>
<dbReference type="InterPro" id="IPR001328">
    <property type="entry name" value="Pept_tRNA_hydro"/>
</dbReference>
<comment type="function">
    <text evidence="7">Catalyzes the release of premature peptidyl moieties from peptidyl-tRNA molecules trapped in stalled 50S ribosomal subunits, and thus maintains levels of free tRNAs and 50S ribosomes.</text>
</comment>
<dbReference type="EMBL" id="LCJW01000037">
    <property type="protein sequence ID" value="KKT85276.1"/>
    <property type="molecule type" value="Genomic_DNA"/>
</dbReference>
<evidence type="ECO:0000256" key="5">
    <source>
        <dbReference type="ARBA" id="ARBA00038063"/>
    </source>
</evidence>
<keyword evidence="7" id="KW-0963">Cytoplasm</keyword>
<feature type="site" description="Discriminates between blocked and unblocked aminoacyl-tRNA" evidence="7">
    <location>
        <position position="9"/>
    </location>
</feature>
<comment type="subunit">
    <text evidence="7">Monomer.</text>
</comment>
<dbReference type="NCBIfam" id="TIGR00447">
    <property type="entry name" value="pth"/>
    <property type="match status" value="1"/>
</dbReference>
<reference evidence="10 11" key="1">
    <citation type="journal article" date="2015" name="Nature">
        <title>rRNA introns, odd ribosomes, and small enigmatic genomes across a large radiation of phyla.</title>
        <authorList>
            <person name="Brown C.T."/>
            <person name="Hug L.A."/>
            <person name="Thomas B.C."/>
            <person name="Sharon I."/>
            <person name="Castelle C.J."/>
            <person name="Singh A."/>
            <person name="Wilkins M.J."/>
            <person name="Williams K.H."/>
            <person name="Banfield J.F."/>
        </authorList>
    </citation>
    <scope>NUCLEOTIDE SEQUENCE [LARGE SCALE GENOMIC DNA]</scope>
</reference>
<dbReference type="GO" id="GO:0000049">
    <property type="term" value="F:tRNA binding"/>
    <property type="evidence" value="ECO:0007669"/>
    <property type="project" value="UniProtKB-UniRule"/>
</dbReference>
<dbReference type="Proteomes" id="UP000034797">
    <property type="component" value="Unassembled WGS sequence"/>
</dbReference>
<evidence type="ECO:0000256" key="2">
    <source>
        <dbReference type="ARBA" id="ARBA00022555"/>
    </source>
</evidence>
<dbReference type="PATRIC" id="fig|1618380.3.peg.598"/>
<dbReference type="GO" id="GO:0005737">
    <property type="term" value="C:cytoplasm"/>
    <property type="evidence" value="ECO:0007669"/>
    <property type="project" value="UniProtKB-SubCell"/>
</dbReference>
<feature type="binding site" evidence="7">
    <location>
        <position position="59"/>
    </location>
    <ligand>
        <name>tRNA</name>
        <dbReference type="ChEBI" id="CHEBI:17843"/>
    </ligand>
</feature>
<dbReference type="PANTHER" id="PTHR17224">
    <property type="entry name" value="PEPTIDYL-TRNA HYDROLASE"/>
    <property type="match status" value="1"/>
</dbReference>
<feature type="binding site" evidence="7">
    <location>
        <position position="14"/>
    </location>
    <ligand>
        <name>tRNA</name>
        <dbReference type="ChEBI" id="CHEBI:17843"/>
    </ligand>
</feature>
<evidence type="ECO:0000256" key="8">
    <source>
        <dbReference type="RuleBase" id="RU000673"/>
    </source>
</evidence>
<evidence type="ECO:0000256" key="3">
    <source>
        <dbReference type="ARBA" id="ARBA00022801"/>
    </source>
</evidence>
<dbReference type="AlphaFoldDB" id="A0A0G1KNM0"/>
<comment type="catalytic activity">
    <reaction evidence="7 8">
        <text>an N-acyl-L-alpha-aminoacyl-tRNA + H2O = an N-acyl-L-amino acid + a tRNA + H(+)</text>
        <dbReference type="Rhea" id="RHEA:54448"/>
        <dbReference type="Rhea" id="RHEA-COMP:10123"/>
        <dbReference type="Rhea" id="RHEA-COMP:13883"/>
        <dbReference type="ChEBI" id="CHEBI:15377"/>
        <dbReference type="ChEBI" id="CHEBI:15378"/>
        <dbReference type="ChEBI" id="CHEBI:59874"/>
        <dbReference type="ChEBI" id="CHEBI:78442"/>
        <dbReference type="ChEBI" id="CHEBI:138191"/>
        <dbReference type="EC" id="3.1.1.29"/>
    </reaction>
</comment>
<comment type="similarity">
    <text evidence="5 7 9">Belongs to the PTH family.</text>
</comment>
<evidence type="ECO:0000256" key="6">
    <source>
        <dbReference type="ARBA" id="ARBA00050038"/>
    </source>
</evidence>
<feature type="active site" description="Proton acceptor" evidence="7">
    <location>
        <position position="19"/>
    </location>
</feature>
<dbReference type="InterPro" id="IPR018171">
    <property type="entry name" value="Pept_tRNA_hydro_CS"/>
</dbReference>
<evidence type="ECO:0000256" key="1">
    <source>
        <dbReference type="ARBA" id="ARBA00013260"/>
    </source>
</evidence>
<dbReference type="InterPro" id="IPR036416">
    <property type="entry name" value="Pept_tRNA_hydro_sf"/>
</dbReference>
<evidence type="ECO:0000313" key="10">
    <source>
        <dbReference type="EMBL" id="KKT85276.1"/>
    </source>
</evidence>
<dbReference type="Pfam" id="PF01195">
    <property type="entry name" value="Pept_tRNA_hydro"/>
    <property type="match status" value="1"/>
</dbReference>
<dbReference type="Gene3D" id="3.40.50.1470">
    <property type="entry name" value="Peptidyl-tRNA hydrolase"/>
    <property type="match status" value="1"/>
</dbReference>
<dbReference type="GO" id="GO:0006515">
    <property type="term" value="P:protein quality control for misfolded or incompletely synthesized proteins"/>
    <property type="evidence" value="ECO:0007669"/>
    <property type="project" value="UniProtKB-UniRule"/>
</dbReference>
<comment type="subcellular location">
    <subcellularLocation>
        <location evidence="7">Cytoplasm</location>
    </subcellularLocation>
</comment>
<dbReference type="PROSITE" id="PS01195">
    <property type="entry name" value="PEPT_TRNA_HYDROL_1"/>
    <property type="match status" value="1"/>
</dbReference>
<evidence type="ECO:0000313" key="11">
    <source>
        <dbReference type="Proteomes" id="UP000034797"/>
    </source>
</evidence>
<evidence type="ECO:0000256" key="9">
    <source>
        <dbReference type="RuleBase" id="RU004320"/>
    </source>
</evidence>
<evidence type="ECO:0000256" key="4">
    <source>
        <dbReference type="ARBA" id="ARBA00022884"/>
    </source>
</evidence>
<organism evidence="10 11">
    <name type="scientific">Candidatus Collierbacteria bacterium GW2011_GWA2_44_99</name>
    <dbReference type="NCBI Taxonomy" id="1618380"/>
    <lineage>
        <taxon>Bacteria</taxon>
        <taxon>Candidatus Collieribacteriota</taxon>
    </lineage>
</organism>
<protein>
    <recommendedName>
        <fullName evidence="6 7">Peptidyl-tRNA hydrolase</fullName>
        <shortName evidence="7">Pth</shortName>
        <ecNumber evidence="1 7">3.1.1.29</ecNumber>
    </recommendedName>
</protein>
<dbReference type="GO" id="GO:0072344">
    <property type="term" value="P:rescue of stalled ribosome"/>
    <property type="evidence" value="ECO:0007669"/>
    <property type="project" value="UniProtKB-UniRule"/>
</dbReference>